<dbReference type="Proteomes" id="UP000316316">
    <property type="component" value="Unassembled WGS sequence"/>
</dbReference>
<dbReference type="Pfam" id="PF03592">
    <property type="entry name" value="Terminase_2"/>
    <property type="match status" value="1"/>
</dbReference>
<keyword evidence="2" id="KW-0231">Viral genome packaging</keyword>
<dbReference type="AlphaFoldDB" id="A0A8B5W0D2"/>
<dbReference type="InterPro" id="IPR052404">
    <property type="entry name" value="SPP1-like_terminase"/>
</dbReference>
<dbReference type="PANTHER" id="PTHR41328">
    <property type="entry name" value="TERMINASE SMALL SUBUNIT-RELATED"/>
    <property type="match status" value="1"/>
</dbReference>
<feature type="region of interest" description="Disordered" evidence="3">
    <location>
        <begin position="36"/>
        <end position="59"/>
    </location>
</feature>
<evidence type="ECO:0000256" key="3">
    <source>
        <dbReference type="SAM" id="MobiDB-lite"/>
    </source>
</evidence>
<dbReference type="InterPro" id="IPR038713">
    <property type="entry name" value="Terminase_Gp1_N_sf"/>
</dbReference>
<accession>A0A8B5W0D2</accession>
<evidence type="ECO:0000313" key="4">
    <source>
        <dbReference type="EMBL" id="TRZ33292.1"/>
    </source>
</evidence>
<dbReference type="GO" id="GO:0051276">
    <property type="term" value="P:chromosome organization"/>
    <property type="evidence" value="ECO:0007669"/>
    <property type="project" value="InterPro"/>
</dbReference>
<organism evidence="4 5">
    <name type="scientific">Enterococcus avium</name>
    <name type="common">Streptococcus avium</name>
    <dbReference type="NCBI Taxonomy" id="33945"/>
    <lineage>
        <taxon>Bacteria</taxon>
        <taxon>Bacillati</taxon>
        <taxon>Bacillota</taxon>
        <taxon>Bacilli</taxon>
        <taxon>Lactobacillales</taxon>
        <taxon>Enterococcaceae</taxon>
        <taxon>Enterococcus</taxon>
    </lineage>
</organism>
<sequence>MEKWELAYKDRQQGMKYKEIAEKYGVSINTVKAWKSRKWNKQDQASNPPPKKVAHKKEKGCTQKKLQPVIDNDELTEQQKMFCLFYLQHFNATKAYQQAYQCDYNSARAAAPRLLAKVSIKEELHTLKAELQQDIFVDVKDLITEYIKQFSADITDFVEVDLTEYEVRDKAGNKVKTKDGEQVIGRINEVYVRSSKDFDGSLVKKITQGKDGISVEMYDKQKAMSELMKYLGGDALREAQLSKLTGNDGTTNDQENWKKAVIEAANKRAVTDNG</sequence>
<name>A0A8B5W0D2_ENTAV</name>
<evidence type="ECO:0000256" key="1">
    <source>
        <dbReference type="ARBA" id="ARBA00022612"/>
    </source>
</evidence>
<dbReference type="PANTHER" id="PTHR41328:SF3">
    <property type="entry name" value="PBSX PHAGE TERMINASE SMALL SUBUNIT"/>
    <property type="match status" value="1"/>
</dbReference>
<dbReference type="InterPro" id="IPR005335">
    <property type="entry name" value="Terminase_ssu"/>
</dbReference>
<reference evidence="4 5" key="1">
    <citation type="submission" date="2017-10" db="EMBL/GenBank/DDBJ databases">
        <title>FDA dAtabase for Regulatory Grade micrObial Sequences (FDA-ARGOS): Supporting development and validation of Infectious Disease Dx tests.</title>
        <authorList>
            <person name="Campos J."/>
            <person name="Goldberg B."/>
            <person name="Tallon L.J."/>
            <person name="Sadzewicz L."/>
            <person name="Sengamalay N."/>
            <person name="Ott S."/>
            <person name="Godinez A."/>
            <person name="Nagaraj S."/>
            <person name="Vyas G."/>
            <person name="Aluvathingal J."/>
            <person name="Nadendla S."/>
            <person name="Geyer C."/>
            <person name="Nandy P."/>
            <person name="Hobson J."/>
            <person name="Sichtig H."/>
        </authorList>
    </citation>
    <scope>NUCLEOTIDE SEQUENCE [LARGE SCALE GENOMIC DNA]</scope>
    <source>
        <strain evidence="4 5">FDAARGOS_185</strain>
    </source>
</reference>
<dbReference type="RefSeq" id="WP_144324601.1">
    <property type="nucleotide sequence ID" value="NZ_PDXQ01000001.1"/>
</dbReference>
<evidence type="ECO:0000313" key="5">
    <source>
        <dbReference type="Proteomes" id="UP000316316"/>
    </source>
</evidence>
<dbReference type="Pfam" id="PF13384">
    <property type="entry name" value="HTH_23"/>
    <property type="match status" value="1"/>
</dbReference>
<proteinExistence type="predicted"/>
<comment type="caution">
    <text evidence="4">The sequence shown here is derived from an EMBL/GenBank/DDBJ whole genome shotgun (WGS) entry which is preliminary data.</text>
</comment>
<dbReference type="Gene3D" id="1.10.10.1400">
    <property type="entry name" value="Terminase, small subunit, N-terminal DNA-binding domain, HTH motif"/>
    <property type="match status" value="1"/>
</dbReference>
<protein>
    <submittedName>
        <fullName evidence="4">Terminase</fullName>
    </submittedName>
</protein>
<keyword evidence="1" id="KW-1188">Viral release from host cell</keyword>
<dbReference type="EMBL" id="PDXQ01000001">
    <property type="protein sequence ID" value="TRZ33292.1"/>
    <property type="molecule type" value="Genomic_DNA"/>
</dbReference>
<evidence type="ECO:0000256" key="2">
    <source>
        <dbReference type="ARBA" id="ARBA00023219"/>
    </source>
</evidence>
<gene>
    <name evidence="4" type="ORF">AUF17_04050</name>
</gene>